<proteinExistence type="predicted"/>
<sequence>MKNNESIEIGTIRKTVQKLISKVIKNEDLQKKEINCFESLVSRRQFISGSAKFAGLGALACSGVVPSAWGRLNSDYSSNPADFGITQAEMAEEVAAYQFKFGTELFTQVVQDKPYSASHSTQGKHVALESFNGGQLKIQAIVDQTDPTEYGFNDYDSNFGTTEMAHLAEMESGWGIEILEKTQASIDSDEPSGGYDTTFITPTKFSKKLTGKETLYRLHHPLHNTLDSSGTKMLGVQAFLIIGTSCNTSYMCIRWLEAEASAKSSCDMDTVVSTGWDIVPLEQILPVNPTFHFVRTYTDVTGKDYITFTSSDDGSSSFWYNHILCIGGWKDIRSYQMTTQFSKNVPISQSTDVNIGNIVQINVGEDPSNDTFWVSLRGIPAYKTIHFPPSSTINTASKNIKGIEVYSEVRRQINKPFTTTELYKAFLQEQNQFSFTDCYEIQRTKATYPNGRTSDACIKIALMNRKQTTSSPAKSDIMLIAHDMNDGTFIGYQRFHVPENSFVADPILLTGGISKYGGFTFFAKDTNNCVLMYRQSNGTDSNTPYSTPLVDGRLTPPGTNASNVILGECPDFASTNPDTGAKSYRGIFIGNKANAIYCNPRFNNSCDMLTIEEELHSGSVTSRAYLSSKKQVETTWYKQPISQSITLEEAETENTEYQECYRATISPLNSYGYSAIGKEGQYVEIRSPSPQQILFNSTQAFDVDRSQGALIPISDKGEPISIMVKANDIACRLMVRVVDISTLERSNDSALLRDANSEGATTKWYNLNLAEQANLRMASSEYNSKSKLQDAGNKCGVTFVEANENSPSESYDSLSDLYKQSADSMNALNTATNDSDSNLKGTYYQDEQANNPLYTLHVSSLESLLQSSDNSKLVVGFQKGKFVRTSESNHESMQLQGIFGDFIHWVSDVVHAIANVISHPAEAIKDGFKLVLDGAKVVIEMSKNLLELIGQAVDSAVNWVVETCEQVADIVASIVTAVVKVVMCIVRAIIMIVMLFVHIKDIISTIKSAERLHDDVFDIVEEQTMLAKQEVHNYRETVDSAFDSLKGLATYQSHNTGVGNTVATAFSETIKVGQGIIDACINNPLVNDVIMPAISKLTEALLTVVDGVWDTISPILFKDIQFNEFGSVVNVMMTPKTFEPSSSKMEEFIAWFIEIIIKFASDPTALCDIVSEVMNKAIECFQGAVDWTFDLLESAIELAANAYRTIWTQASITFQIPIVTKFLKLFDIDLSTNISFKQLNSVLLGTVAWCTMYIKDGKSIKSLPSLKDPVQSGLLLGDASGWNGYTLAFDIYDALLKVIGNIMWLNSQQIKIFEKTTGTEYKTPPSLLKHFDSGYEFFLSCNVVVSIVRWAISDAKKVNKHKKDAATSITFDILKSVMDITKLTVKYKDSYKDIKDPVSDVLGAAGIGLSNMKALVKTTYFVQDIADSNVTPLSFFKYSSSIIQTINGDLIYGIDLSNKSNTTTPADIQSRMQTGFYSQNIALMFDITSKALSNDDNINGD</sequence>
<keyword evidence="2" id="KW-1185">Reference proteome</keyword>
<dbReference type="EMBL" id="CAKLDM010000001">
    <property type="protein sequence ID" value="CAH0537041.1"/>
    <property type="molecule type" value="Genomic_DNA"/>
</dbReference>
<gene>
    <name evidence="1" type="ORF">VMF7928_00877</name>
</gene>
<name>A0ABM9A0T1_9VIBR</name>
<protein>
    <submittedName>
        <fullName evidence="1">Uncharacterized protein</fullName>
    </submittedName>
</protein>
<comment type="caution">
    <text evidence="1">The sequence shown here is derived from an EMBL/GenBank/DDBJ whole genome shotgun (WGS) entry which is preliminary data.</text>
</comment>
<dbReference type="Proteomes" id="UP000838748">
    <property type="component" value="Unassembled WGS sequence"/>
</dbReference>
<dbReference type="PROSITE" id="PS51318">
    <property type="entry name" value="TAT"/>
    <property type="match status" value="1"/>
</dbReference>
<evidence type="ECO:0000313" key="1">
    <source>
        <dbReference type="EMBL" id="CAH0537041.1"/>
    </source>
</evidence>
<accession>A0ABM9A0T1</accession>
<organism evidence="1 2">
    <name type="scientific">Vibrio marisflavi CECT 7928</name>
    <dbReference type="NCBI Taxonomy" id="634439"/>
    <lineage>
        <taxon>Bacteria</taxon>
        <taxon>Pseudomonadati</taxon>
        <taxon>Pseudomonadota</taxon>
        <taxon>Gammaproteobacteria</taxon>
        <taxon>Vibrionales</taxon>
        <taxon>Vibrionaceae</taxon>
        <taxon>Vibrio</taxon>
    </lineage>
</organism>
<evidence type="ECO:0000313" key="2">
    <source>
        <dbReference type="Proteomes" id="UP000838748"/>
    </source>
</evidence>
<reference evidence="1" key="1">
    <citation type="submission" date="2021-11" db="EMBL/GenBank/DDBJ databases">
        <authorList>
            <person name="Rodrigo-Torres L."/>
            <person name="Arahal R. D."/>
            <person name="Lucena T."/>
        </authorList>
    </citation>
    <scope>NUCLEOTIDE SEQUENCE</scope>
    <source>
        <strain evidence="1">CECT 7928</strain>
    </source>
</reference>
<dbReference type="RefSeq" id="WP_237360253.1">
    <property type="nucleotide sequence ID" value="NZ_CAKLDM010000001.1"/>
</dbReference>
<dbReference type="InterPro" id="IPR006311">
    <property type="entry name" value="TAT_signal"/>
</dbReference>